<dbReference type="OrthoDB" id="3265734at2759"/>
<accession>A0A9P5Q4G8</accession>
<feature type="non-terminal residue" evidence="2">
    <location>
        <position position="1"/>
    </location>
</feature>
<dbReference type="EMBL" id="JADNRY010000015">
    <property type="protein sequence ID" value="KAF9073902.1"/>
    <property type="molecule type" value="Genomic_DNA"/>
</dbReference>
<dbReference type="Gene3D" id="2.60.120.260">
    <property type="entry name" value="Galactose-binding domain-like"/>
    <property type="match status" value="1"/>
</dbReference>
<organism evidence="2 3">
    <name type="scientific">Rhodocollybia butyracea</name>
    <dbReference type="NCBI Taxonomy" id="206335"/>
    <lineage>
        <taxon>Eukaryota</taxon>
        <taxon>Fungi</taxon>
        <taxon>Dikarya</taxon>
        <taxon>Basidiomycota</taxon>
        <taxon>Agaricomycotina</taxon>
        <taxon>Agaricomycetes</taxon>
        <taxon>Agaricomycetidae</taxon>
        <taxon>Agaricales</taxon>
        <taxon>Marasmiineae</taxon>
        <taxon>Omphalotaceae</taxon>
        <taxon>Rhodocollybia</taxon>
    </lineage>
</organism>
<keyword evidence="3" id="KW-1185">Reference proteome</keyword>
<gene>
    <name evidence="1" type="ORF">BDP27DRAFT_1148018</name>
    <name evidence="2" type="ORF">BDP27DRAFT_1155123</name>
</gene>
<evidence type="ECO:0000313" key="1">
    <source>
        <dbReference type="EMBL" id="KAF9049675.1"/>
    </source>
</evidence>
<dbReference type="EMBL" id="JADNRY010000470">
    <property type="protein sequence ID" value="KAF9049675.1"/>
    <property type="molecule type" value="Genomic_DNA"/>
</dbReference>
<dbReference type="Proteomes" id="UP000772434">
    <property type="component" value="Unassembled WGS sequence"/>
</dbReference>
<evidence type="ECO:0000313" key="2">
    <source>
        <dbReference type="EMBL" id="KAF9073902.1"/>
    </source>
</evidence>
<proteinExistence type="predicted"/>
<sequence length="134" mass="13974">VDDSDPRIAYSADGWFTGGSSGLECNATTHGSNGTHATASLSFTGVGIQVFGTVGAVNESQPGSNGSGSPASTYQIDKSPATTFVFPANNQANYRTQFYASPLLEPGSHTLVITAIGNNGSQLWLDYILYYPSN</sequence>
<comment type="caution">
    <text evidence="2">The sequence shown here is derived from an EMBL/GenBank/DDBJ whole genome shotgun (WGS) entry which is preliminary data.</text>
</comment>
<feature type="non-terminal residue" evidence="2">
    <location>
        <position position="134"/>
    </location>
</feature>
<name>A0A9P5Q4G8_9AGAR</name>
<evidence type="ECO:0000313" key="3">
    <source>
        <dbReference type="Proteomes" id="UP000772434"/>
    </source>
</evidence>
<dbReference type="AlphaFoldDB" id="A0A9P5Q4G8"/>
<reference evidence="2" key="1">
    <citation type="submission" date="2020-11" db="EMBL/GenBank/DDBJ databases">
        <authorList>
            <consortium name="DOE Joint Genome Institute"/>
            <person name="Ahrendt S."/>
            <person name="Riley R."/>
            <person name="Andreopoulos W."/>
            <person name="Labutti K."/>
            <person name="Pangilinan J."/>
            <person name="Ruiz-Duenas F.J."/>
            <person name="Barrasa J.M."/>
            <person name="Sanchez-Garcia M."/>
            <person name="Camarero S."/>
            <person name="Miyauchi S."/>
            <person name="Serrano A."/>
            <person name="Linde D."/>
            <person name="Babiker R."/>
            <person name="Drula E."/>
            <person name="Ayuso-Fernandez I."/>
            <person name="Pacheco R."/>
            <person name="Padilla G."/>
            <person name="Ferreira P."/>
            <person name="Barriuso J."/>
            <person name="Kellner H."/>
            <person name="Castanera R."/>
            <person name="Alfaro M."/>
            <person name="Ramirez L."/>
            <person name="Pisabarro A.G."/>
            <person name="Kuo A."/>
            <person name="Tritt A."/>
            <person name="Lipzen A."/>
            <person name="He G."/>
            <person name="Yan M."/>
            <person name="Ng V."/>
            <person name="Cullen D."/>
            <person name="Martin F."/>
            <person name="Rosso M.-N."/>
            <person name="Henrissat B."/>
            <person name="Hibbett D."/>
            <person name="Martinez A.T."/>
            <person name="Grigoriev I.V."/>
        </authorList>
    </citation>
    <scope>NUCLEOTIDE SEQUENCE</scope>
    <source>
        <strain evidence="2">AH 40177</strain>
    </source>
</reference>
<protein>
    <submittedName>
        <fullName evidence="2">Uncharacterized protein</fullName>
    </submittedName>
</protein>